<sequence length="440" mass="46315">MKSNDATSCRARGSAVGRRQLRSILIGATAALCLAGTPAAVGKADPVPIPQNDPFYTPPSGWESTAPGTILKSRPVEVASMRPTPADADAWQLLYRTTDNAGRPITTVTTVLRPRTGQVAGLITYQPAEDASAPQCAPSYALRQGAVALDHKYDASLDFLQIDQMLSSGHAISVPDWEGSNAATIVPKQPGYTALDGVRAAEAFTPLGLSGTATPVAAAGYSGGSLASAWIAQLQPTYAPEVRLVGVARGGGAGGPSEPLAPYLLSLDGGPFSGFLVSLLPGMMRADSRVATAFDTYLTPAGKALMTAGETECSVPLVEKYPFLHMDDYLTIPFSQVFDQAQPFFDETDYGITAPTIPTFLYHAVNDEIVHITFVDQAVANWCTSNPPITYTRDQLSEHPSLAVAATTSALHWIDDRLAGHPAPNNCTIRTVPSMALDGA</sequence>
<dbReference type="Gene3D" id="3.40.50.1820">
    <property type="entry name" value="alpha/beta hydrolase"/>
    <property type="match status" value="1"/>
</dbReference>
<dbReference type="InterPro" id="IPR005152">
    <property type="entry name" value="Lipase_secreted"/>
</dbReference>
<gene>
    <name evidence="1" type="ORF">D7D52_36630</name>
</gene>
<dbReference type="GO" id="GO:0016042">
    <property type="term" value="P:lipid catabolic process"/>
    <property type="evidence" value="ECO:0007669"/>
    <property type="project" value="InterPro"/>
</dbReference>
<organism evidence="1 2">
    <name type="scientific">Nocardia yunnanensis</name>
    <dbReference type="NCBI Taxonomy" id="2382165"/>
    <lineage>
        <taxon>Bacteria</taxon>
        <taxon>Bacillati</taxon>
        <taxon>Actinomycetota</taxon>
        <taxon>Actinomycetes</taxon>
        <taxon>Mycobacteriales</taxon>
        <taxon>Nocardiaceae</taxon>
        <taxon>Nocardia</taxon>
    </lineage>
</organism>
<evidence type="ECO:0000313" key="2">
    <source>
        <dbReference type="Proteomes" id="UP000267164"/>
    </source>
</evidence>
<evidence type="ECO:0000313" key="1">
    <source>
        <dbReference type="EMBL" id="AYF78445.1"/>
    </source>
</evidence>
<dbReference type="KEGG" id="nyu:D7D52_36630"/>
<dbReference type="OrthoDB" id="9798122at2"/>
<proteinExistence type="predicted"/>
<dbReference type="Pfam" id="PF03583">
    <property type="entry name" value="LIP"/>
    <property type="match status" value="1"/>
</dbReference>
<dbReference type="GO" id="GO:0004806">
    <property type="term" value="F:triacylglycerol lipase activity"/>
    <property type="evidence" value="ECO:0007669"/>
    <property type="project" value="InterPro"/>
</dbReference>
<dbReference type="RefSeq" id="WP_120743528.1">
    <property type="nucleotide sequence ID" value="NZ_CP032568.1"/>
</dbReference>
<keyword evidence="2" id="KW-1185">Reference proteome</keyword>
<dbReference type="Proteomes" id="UP000267164">
    <property type="component" value="Chromosome"/>
</dbReference>
<name>A0A386ZPF4_9NOCA</name>
<dbReference type="InterPro" id="IPR029058">
    <property type="entry name" value="AB_hydrolase_fold"/>
</dbReference>
<accession>A0A386ZPF4</accession>
<dbReference type="PANTHER" id="PTHR34853">
    <property type="match status" value="1"/>
</dbReference>
<dbReference type="PANTHER" id="PTHR34853:SF1">
    <property type="entry name" value="LIPASE 5"/>
    <property type="match status" value="1"/>
</dbReference>
<dbReference type="PIRSF" id="PIRSF029171">
    <property type="entry name" value="Esterase_LipA"/>
    <property type="match status" value="1"/>
</dbReference>
<dbReference type="Gene3D" id="1.10.260.130">
    <property type="match status" value="1"/>
</dbReference>
<dbReference type="EMBL" id="CP032568">
    <property type="protein sequence ID" value="AYF78445.1"/>
    <property type="molecule type" value="Genomic_DNA"/>
</dbReference>
<dbReference type="SUPFAM" id="SSF53474">
    <property type="entry name" value="alpha/beta-Hydrolases"/>
    <property type="match status" value="1"/>
</dbReference>
<reference evidence="1 2" key="1">
    <citation type="submission" date="2018-09" db="EMBL/GenBank/DDBJ databases">
        <title>Nocardia yunnanensis sp. nov., an actinomycete isolated from a soil sample.</title>
        <authorList>
            <person name="Zhang J."/>
        </authorList>
    </citation>
    <scope>NUCLEOTIDE SEQUENCE [LARGE SCALE GENOMIC DNA]</scope>
    <source>
        <strain evidence="1 2">CFHS0054</strain>
    </source>
</reference>
<protein>
    <submittedName>
        <fullName evidence="1">Lipase</fullName>
    </submittedName>
</protein>
<dbReference type="AlphaFoldDB" id="A0A386ZPF4"/>